<dbReference type="GO" id="GO:0017178">
    <property type="term" value="F:diphthine-ammonia ligase activity"/>
    <property type="evidence" value="ECO:0007669"/>
    <property type="project" value="UniProtKB-EC"/>
</dbReference>
<dbReference type="SUPFAM" id="SSF55298">
    <property type="entry name" value="YjgF-like"/>
    <property type="match status" value="2"/>
</dbReference>
<dbReference type="Gene3D" id="3.40.50.620">
    <property type="entry name" value="HUPs"/>
    <property type="match status" value="1"/>
</dbReference>
<dbReference type="InterPro" id="IPR035959">
    <property type="entry name" value="RutC-like_sf"/>
</dbReference>
<evidence type="ECO:0000313" key="12">
    <source>
        <dbReference type="Proteomes" id="UP000307173"/>
    </source>
</evidence>
<dbReference type="GO" id="GO:0005524">
    <property type="term" value="F:ATP binding"/>
    <property type="evidence" value="ECO:0007669"/>
    <property type="project" value="UniProtKB-KW"/>
</dbReference>
<dbReference type="GO" id="GO:0017183">
    <property type="term" value="P:protein histidyl modification to diphthamide"/>
    <property type="evidence" value="ECO:0007669"/>
    <property type="project" value="TreeGrafter"/>
</dbReference>
<comment type="pathway">
    <text evidence="1">Protein modification; peptidyl-diphthamide biosynthesis.</text>
</comment>
<proteinExistence type="predicted"/>
<dbReference type="Proteomes" id="UP000307173">
    <property type="component" value="Unassembled WGS sequence"/>
</dbReference>
<protein>
    <recommendedName>
        <fullName evidence="3">Diphthine--ammonia ligase</fullName>
        <ecNumber evidence="2">6.3.1.14</ecNumber>
    </recommendedName>
    <alternativeName>
        <fullName evidence="7">Diphthamide synthase</fullName>
    </alternativeName>
    <alternativeName>
        <fullName evidence="8">Diphthamide synthetase</fullName>
    </alternativeName>
</protein>
<sequence>MKFVALVSGGKDSCFNILHCLVEGHELICLANLYPESEEGNDEIDSYMYQTVGHDVLTLYERCIGKPMYREPILGKANNQKLEYDLTDDDNDETEDLYRLLSKVKKAHPEIEGVSVGAILSNYQRTRVEDVCSRLGLTSLAYLWQRNQAELMNEMCLSGMDARIIKVAAYGLNNSHLGMTLEEIHPTLTKLNNLMGVHICGEGGEFETSVFDAPFFKYGRIKITESEVVKHTNDDVWYLKMKVGFEEKDVVEEEPDWKEFIRKPPALSEKFDEILRNINEIEVGEAAETEDESKTFQPRFDIFEAEDKVYISNINSQKVGVEEQIVDIFNQLGIELNKRGLNYQNIQSSKLLIKDMTNFGKINEVYVKYFTKSLPPSRVCIETLINSDAQLSVVVMKNLEDKIGLHIQGRSYWAPCNIGPYSQAIGNKKEKMIYISGQIPLIPESMELSCSDFKYNLVLSLQHYDSIKSVMNHKCNLLTVCYIKDIRYSKIVAAAFKEYIDYCQEEEDIGGTRDLIIVQVTELPRGADVEWSGIAFNDACEDLNYLSDSENEDEGSCKSTSTMKSVKVHSIRDLNSLATMVSNAKPTSFYEIYASRPALGELGELSESTATLLHCDTVPVVAAARGDNGQQVLAHVIEYPSSHV</sequence>
<evidence type="ECO:0000256" key="3">
    <source>
        <dbReference type="ARBA" id="ARBA00018426"/>
    </source>
</evidence>
<dbReference type="AlphaFoldDB" id="A0A4T0WVC9"/>
<accession>A0A4T0WVC9</accession>
<keyword evidence="4" id="KW-0436">Ligase</keyword>
<evidence type="ECO:0000256" key="7">
    <source>
        <dbReference type="ARBA" id="ARBA00029814"/>
    </source>
</evidence>
<dbReference type="NCBIfam" id="TIGR00290">
    <property type="entry name" value="MJ0570_dom"/>
    <property type="match status" value="1"/>
</dbReference>
<dbReference type="OrthoDB" id="686384at2759"/>
<dbReference type="FunFam" id="3.90.1490.10:FF:000001">
    <property type="entry name" value="Diphthine--ammonia ligase"/>
    <property type="match status" value="1"/>
</dbReference>
<keyword evidence="12" id="KW-1185">Reference proteome</keyword>
<evidence type="ECO:0000256" key="2">
    <source>
        <dbReference type="ARBA" id="ARBA00012089"/>
    </source>
</evidence>
<evidence type="ECO:0000313" key="11">
    <source>
        <dbReference type="EMBL" id="TID14802.1"/>
    </source>
</evidence>
<dbReference type="InterPro" id="IPR030662">
    <property type="entry name" value="DPH6/MJ0570"/>
</dbReference>
<dbReference type="Pfam" id="PF01042">
    <property type="entry name" value="Ribonuc_L-PSP"/>
    <property type="match status" value="2"/>
</dbReference>
<gene>
    <name evidence="11" type="ORF">CANINC_004473</name>
</gene>
<dbReference type="CDD" id="cd06155">
    <property type="entry name" value="eu_AANH_C_1"/>
    <property type="match status" value="1"/>
</dbReference>
<feature type="domain" description="Diphthamide synthase" evidence="10">
    <location>
        <begin position="1"/>
        <end position="242"/>
    </location>
</feature>
<evidence type="ECO:0000259" key="10">
    <source>
        <dbReference type="Pfam" id="PF01902"/>
    </source>
</evidence>
<organism evidence="11 12">
    <name type="scientific">Pichia inconspicua</name>
    <dbReference type="NCBI Taxonomy" id="52247"/>
    <lineage>
        <taxon>Eukaryota</taxon>
        <taxon>Fungi</taxon>
        <taxon>Dikarya</taxon>
        <taxon>Ascomycota</taxon>
        <taxon>Saccharomycotina</taxon>
        <taxon>Pichiomycetes</taxon>
        <taxon>Pichiales</taxon>
        <taxon>Pichiaceae</taxon>
        <taxon>Pichia</taxon>
    </lineage>
</organism>
<evidence type="ECO:0000256" key="6">
    <source>
        <dbReference type="ARBA" id="ARBA00022840"/>
    </source>
</evidence>
<keyword evidence="5" id="KW-0547">Nucleotide-binding</keyword>
<dbReference type="InterPro" id="IPR006175">
    <property type="entry name" value="YjgF/YER057c/UK114"/>
</dbReference>
<dbReference type="PANTHER" id="PTHR12196">
    <property type="entry name" value="DOMAIN OF UNKNOWN FUNCTION 71 DUF71 -CONTAINING PROTEIN"/>
    <property type="match status" value="1"/>
</dbReference>
<dbReference type="SUPFAM" id="SSF52402">
    <property type="entry name" value="Adenine nucleotide alpha hydrolases-like"/>
    <property type="match status" value="1"/>
</dbReference>
<evidence type="ECO:0000256" key="5">
    <source>
        <dbReference type="ARBA" id="ARBA00022741"/>
    </source>
</evidence>
<reference evidence="11 12" key="1">
    <citation type="journal article" date="2019" name="Front. Genet.">
        <title>Whole-Genome Sequencing of the Opportunistic Yeast Pathogen Candida inconspicua Uncovers Its Hybrid Origin.</title>
        <authorList>
            <person name="Mixao V."/>
            <person name="Hansen A.P."/>
            <person name="Saus E."/>
            <person name="Boekhout T."/>
            <person name="Lass-Florl C."/>
            <person name="Gabaldon T."/>
        </authorList>
    </citation>
    <scope>NUCLEOTIDE SEQUENCE [LARGE SCALE GENOMIC DNA]</scope>
    <source>
        <strain evidence="11 12">CBS 180</strain>
    </source>
</reference>
<dbReference type="InterPro" id="IPR002761">
    <property type="entry name" value="Diphthami_syn_dom"/>
</dbReference>
<keyword evidence="6" id="KW-0067">ATP-binding</keyword>
<dbReference type="STRING" id="52247.A0A4T0WVC9"/>
<dbReference type="InterPro" id="IPR014729">
    <property type="entry name" value="Rossmann-like_a/b/a_fold"/>
</dbReference>
<dbReference type="Gene3D" id="3.30.1330.40">
    <property type="entry name" value="RutC-like"/>
    <property type="match status" value="2"/>
</dbReference>
<dbReference type="FunFam" id="3.40.50.620:FF:000145">
    <property type="entry name" value="ATP-binding domain containing protein"/>
    <property type="match status" value="1"/>
</dbReference>
<evidence type="ECO:0000256" key="9">
    <source>
        <dbReference type="ARBA" id="ARBA00048108"/>
    </source>
</evidence>
<evidence type="ECO:0000256" key="1">
    <source>
        <dbReference type="ARBA" id="ARBA00005156"/>
    </source>
</evidence>
<dbReference type="EMBL" id="SELW01000657">
    <property type="protein sequence ID" value="TID14802.1"/>
    <property type="molecule type" value="Genomic_DNA"/>
</dbReference>
<evidence type="ECO:0000256" key="8">
    <source>
        <dbReference type="ARBA" id="ARBA00031552"/>
    </source>
</evidence>
<dbReference type="Gene3D" id="3.90.1490.10">
    <property type="entry name" value="putative n-type atp pyrophosphatase, domain 2"/>
    <property type="match status" value="1"/>
</dbReference>
<dbReference type="CDD" id="cd06156">
    <property type="entry name" value="eu_AANH_C_2"/>
    <property type="match status" value="1"/>
</dbReference>
<dbReference type="CDD" id="cd01994">
    <property type="entry name" value="AANH_PF0828-like"/>
    <property type="match status" value="1"/>
</dbReference>
<name>A0A4T0WVC9_9ASCO</name>
<dbReference type="Pfam" id="PF01902">
    <property type="entry name" value="Diphthami_syn_2"/>
    <property type="match status" value="1"/>
</dbReference>
<comment type="caution">
    <text evidence="11">The sequence shown here is derived from an EMBL/GenBank/DDBJ whole genome shotgun (WGS) entry which is preliminary data.</text>
</comment>
<dbReference type="PANTHER" id="PTHR12196:SF2">
    <property type="entry name" value="DIPHTHINE--AMMONIA LIGASE"/>
    <property type="match status" value="1"/>
</dbReference>
<evidence type="ECO:0000256" key="4">
    <source>
        <dbReference type="ARBA" id="ARBA00022598"/>
    </source>
</evidence>
<comment type="catalytic activity">
    <reaction evidence="9">
        <text>diphthine-[translation elongation factor 2] + NH4(+) + ATP = diphthamide-[translation elongation factor 2] + AMP + diphosphate + H(+)</text>
        <dbReference type="Rhea" id="RHEA:19753"/>
        <dbReference type="Rhea" id="RHEA-COMP:10172"/>
        <dbReference type="Rhea" id="RHEA-COMP:10174"/>
        <dbReference type="ChEBI" id="CHEBI:15378"/>
        <dbReference type="ChEBI" id="CHEBI:16692"/>
        <dbReference type="ChEBI" id="CHEBI:28938"/>
        <dbReference type="ChEBI" id="CHEBI:30616"/>
        <dbReference type="ChEBI" id="CHEBI:33019"/>
        <dbReference type="ChEBI" id="CHEBI:82696"/>
        <dbReference type="ChEBI" id="CHEBI:456215"/>
        <dbReference type="EC" id="6.3.1.14"/>
    </reaction>
</comment>
<dbReference type="EC" id="6.3.1.14" evidence="2"/>